<dbReference type="Pfam" id="PF00628">
    <property type="entry name" value="PHD"/>
    <property type="match status" value="1"/>
</dbReference>
<keyword evidence="2 4" id="KW-0863">Zinc-finger</keyword>
<keyword evidence="8" id="KW-1185">Reference proteome</keyword>
<evidence type="ECO:0000313" key="8">
    <source>
        <dbReference type="Proteomes" id="UP000716291"/>
    </source>
</evidence>
<dbReference type="SMART" id="SM00249">
    <property type="entry name" value="PHD"/>
    <property type="match status" value="1"/>
</dbReference>
<feature type="region of interest" description="Disordered" evidence="5">
    <location>
        <begin position="115"/>
        <end position="140"/>
    </location>
</feature>
<dbReference type="Proteomes" id="UP000716291">
    <property type="component" value="Unassembled WGS sequence"/>
</dbReference>
<keyword evidence="3" id="KW-0862">Zinc</keyword>
<dbReference type="InterPro" id="IPR011011">
    <property type="entry name" value="Znf_FYVE_PHD"/>
</dbReference>
<accession>A0A9P6X668</accession>
<dbReference type="AlphaFoldDB" id="A0A9P6X668"/>
<dbReference type="GO" id="GO:0008270">
    <property type="term" value="F:zinc ion binding"/>
    <property type="evidence" value="ECO:0007669"/>
    <property type="project" value="UniProtKB-KW"/>
</dbReference>
<reference evidence="7" key="1">
    <citation type="journal article" date="2020" name="Microb. Genom.">
        <title>Genetic diversity of clinical and environmental Mucorales isolates obtained from an investigation of mucormycosis cases among solid organ transplant recipients.</title>
        <authorList>
            <person name="Nguyen M.H."/>
            <person name="Kaul D."/>
            <person name="Muto C."/>
            <person name="Cheng S.J."/>
            <person name="Richter R.A."/>
            <person name="Bruno V.M."/>
            <person name="Liu G."/>
            <person name="Beyhan S."/>
            <person name="Sundermann A.J."/>
            <person name="Mounaud S."/>
            <person name="Pasculle A.W."/>
            <person name="Nierman W.C."/>
            <person name="Driscoll E."/>
            <person name="Cumbie R."/>
            <person name="Clancy C.J."/>
            <person name="Dupont C.L."/>
        </authorList>
    </citation>
    <scope>NUCLEOTIDE SEQUENCE</scope>
    <source>
        <strain evidence="7">GL11</strain>
    </source>
</reference>
<protein>
    <recommendedName>
        <fullName evidence="6">PHD-type domain-containing protein</fullName>
    </recommendedName>
</protein>
<dbReference type="InterPro" id="IPR019787">
    <property type="entry name" value="Znf_PHD-finger"/>
</dbReference>
<gene>
    <name evidence="7" type="ORF">G6F64_007745</name>
</gene>
<dbReference type="EMBL" id="JAANQT010001175">
    <property type="protein sequence ID" value="KAG1306247.1"/>
    <property type="molecule type" value="Genomic_DNA"/>
</dbReference>
<keyword evidence="1" id="KW-0479">Metal-binding</keyword>
<evidence type="ECO:0000313" key="7">
    <source>
        <dbReference type="EMBL" id="KAG1306247.1"/>
    </source>
</evidence>
<evidence type="ECO:0000259" key="6">
    <source>
        <dbReference type="PROSITE" id="PS50016"/>
    </source>
</evidence>
<evidence type="ECO:0000256" key="3">
    <source>
        <dbReference type="ARBA" id="ARBA00022833"/>
    </source>
</evidence>
<dbReference type="SUPFAM" id="SSF57903">
    <property type="entry name" value="FYVE/PHD zinc finger"/>
    <property type="match status" value="1"/>
</dbReference>
<dbReference type="InterPro" id="IPR013083">
    <property type="entry name" value="Znf_RING/FYVE/PHD"/>
</dbReference>
<dbReference type="InterPro" id="IPR001965">
    <property type="entry name" value="Znf_PHD"/>
</dbReference>
<dbReference type="PROSITE" id="PS50016">
    <property type="entry name" value="ZF_PHD_2"/>
    <property type="match status" value="1"/>
</dbReference>
<evidence type="ECO:0000256" key="1">
    <source>
        <dbReference type="ARBA" id="ARBA00022723"/>
    </source>
</evidence>
<organism evidence="7 8">
    <name type="scientific">Rhizopus oryzae</name>
    <name type="common">Mucormycosis agent</name>
    <name type="synonym">Rhizopus arrhizus var. delemar</name>
    <dbReference type="NCBI Taxonomy" id="64495"/>
    <lineage>
        <taxon>Eukaryota</taxon>
        <taxon>Fungi</taxon>
        <taxon>Fungi incertae sedis</taxon>
        <taxon>Mucoromycota</taxon>
        <taxon>Mucoromycotina</taxon>
        <taxon>Mucoromycetes</taxon>
        <taxon>Mucorales</taxon>
        <taxon>Mucorineae</taxon>
        <taxon>Rhizopodaceae</taxon>
        <taxon>Rhizopus</taxon>
    </lineage>
</organism>
<dbReference type="OrthoDB" id="5863171at2759"/>
<name>A0A9P6X668_RHIOR</name>
<evidence type="ECO:0000256" key="4">
    <source>
        <dbReference type="PROSITE-ProRule" id="PRU00146"/>
    </source>
</evidence>
<feature type="compositionally biased region" description="Acidic residues" evidence="5">
    <location>
        <begin position="214"/>
        <end position="227"/>
    </location>
</feature>
<evidence type="ECO:0000256" key="2">
    <source>
        <dbReference type="ARBA" id="ARBA00022771"/>
    </source>
</evidence>
<feature type="region of interest" description="Disordered" evidence="5">
    <location>
        <begin position="185"/>
        <end position="275"/>
    </location>
</feature>
<feature type="domain" description="PHD-type" evidence="6">
    <location>
        <begin position="371"/>
        <end position="426"/>
    </location>
</feature>
<sequence length="459" mass="53369">MMNYSKVMKPYQKESNYSIYRPAYHRIPSTGNPQKEVTLEMTSPIVVPSMSNTLVYDPSYAYYMYYKQQLSYQPTMHHVPIHRTLENATITYDTTIEHQQKDLVKDVFFSPAMNDREMSPAPSSAASTQSDDDDCSLSPSELLPLEEESSLFDFGLELLDKKPAKEPSTMDYVFSNKRRWSDSVLEQNKKQKIQELNTPPVSPSLEYSVYFDASNEEESESDDEDNESIGRHGNTEFQPFEQEEDDNSSIGSWEESEFKPYSKKQQQNKQQKMEQKMIEENEYKDFPKTEPRPTAQPTIYQKLTKANVDWCRYCGTTEGVNWRPGPWGKRTLCNKHGCDYKGYGFACKLPRLDLTGFTRESIDERDRPVLQLYCSACQRKDSWEGNVLVRCEGCPKAYHQKCCPQELTDEFVASNESWFCDESCCENSRRKRIIVELPRKRLPLMCAPSKSNMFETKRH</sequence>
<proteinExistence type="predicted"/>
<dbReference type="Gene3D" id="3.30.40.10">
    <property type="entry name" value="Zinc/RING finger domain, C3HC4 (zinc finger)"/>
    <property type="match status" value="1"/>
</dbReference>
<evidence type="ECO:0000256" key="5">
    <source>
        <dbReference type="SAM" id="MobiDB-lite"/>
    </source>
</evidence>
<comment type="caution">
    <text evidence="7">The sequence shown here is derived from an EMBL/GenBank/DDBJ whole genome shotgun (WGS) entry which is preliminary data.</text>
</comment>
<feature type="compositionally biased region" description="Low complexity" evidence="5">
    <location>
        <begin position="119"/>
        <end position="129"/>
    </location>
</feature>